<reference evidence="1 2" key="1">
    <citation type="submission" date="2022-10" db="EMBL/GenBank/DDBJ databases">
        <title>The complete genomes of actinobacterial strains from the NBC collection.</title>
        <authorList>
            <person name="Joergensen T.S."/>
            <person name="Alvarez Arevalo M."/>
            <person name="Sterndorff E.B."/>
            <person name="Faurdal D."/>
            <person name="Vuksanovic O."/>
            <person name="Mourched A.-S."/>
            <person name="Charusanti P."/>
            <person name="Shaw S."/>
            <person name="Blin K."/>
            <person name="Weber T."/>
        </authorList>
    </citation>
    <scope>NUCLEOTIDE SEQUENCE [LARGE SCALE GENOMIC DNA]</scope>
    <source>
        <strain evidence="1 2">NBC_01413</strain>
    </source>
</reference>
<sequence length="227" mass="25064">MNLKLQLECDALVRRYAQAFAELRRDVTEAVMRVAEVWEPDFDEPTNLHGQQLCTDVRGLTLQRRIRREGTTRPSLSTRCGQGMSVMLEDGHGLTIRVRKAPAEVLADHERLVVYPSSEQKARAADIRAAVAAKPKQLTLGPDFDALQQDPTGYQWFVLWTLSEDAVQVPEVFLAAVLDIDSSSRVTVLASTPLPRLAGPVSGHTAVDDDFEEFRGQAEEGSGPEPA</sequence>
<evidence type="ECO:0000313" key="1">
    <source>
        <dbReference type="EMBL" id="WTY36922.1"/>
    </source>
</evidence>
<name>A0ABZ1NAC8_9NOCA</name>
<keyword evidence="2" id="KW-1185">Reference proteome</keyword>
<dbReference type="RefSeq" id="WP_405149004.1">
    <property type="nucleotide sequence ID" value="NZ_CP109527.1"/>
</dbReference>
<accession>A0ABZ1NAC8</accession>
<dbReference type="EMBL" id="CP109527">
    <property type="protein sequence ID" value="WTY36922.1"/>
    <property type="molecule type" value="Genomic_DNA"/>
</dbReference>
<protein>
    <submittedName>
        <fullName evidence="1">Uncharacterized protein</fullName>
    </submittedName>
</protein>
<evidence type="ECO:0000313" key="2">
    <source>
        <dbReference type="Proteomes" id="UP001621418"/>
    </source>
</evidence>
<organism evidence="1 2">
    <name type="scientific">Nocardia salmonicida</name>
    <dbReference type="NCBI Taxonomy" id="53431"/>
    <lineage>
        <taxon>Bacteria</taxon>
        <taxon>Bacillati</taxon>
        <taxon>Actinomycetota</taxon>
        <taxon>Actinomycetes</taxon>
        <taxon>Mycobacteriales</taxon>
        <taxon>Nocardiaceae</taxon>
        <taxon>Nocardia</taxon>
    </lineage>
</organism>
<gene>
    <name evidence="1" type="ORF">OG308_03250</name>
</gene>
<dbReference type="Proteomes" id="UP001621418">
    <property type="component" value="Chromosome"/>
</dbReference>
<proteinExistence type="predicted"/>